<comment type="similarity">
    <text evidence="9">Belongs to the TRAFAC class myosin-kinesin ATPase superfamily. Kinesin family.</text>
</comment>
<feature type="domain" description="Kinesin motor" evidence="11">
    <location>
        <begin position="446"/>
        <end position="799"/>
    </location>
</feature>
<feature type="region of interest" description="Disordered" evidence="10">
    <location>
        <begin position="1008"/>
        <end position="1165"/>
    </location>
</feature>
<proteinExistence type="inferred from homology"/>
<dbReference type="GO" id="GO:0005874">
    <property type="term" value="C:microtubule"/>
    <property type="evidence" value="ECO:0007669"/>
    <property type="project" value="UniProtKB-KW"/>
</dbReference>
<feature type="compositionally biased region" description="Basic and acidic residues" evidence="10">
    <location>
        <begin position="36"/>
        <end position="46"/>
    </location>
</feature>
<feature type="compositionally biased region" description="Low complexity" evidence="10">
    <location>
        <begin position="806"/>
        <end position="817"/>
    </location>
</feature>
<dbReference type="GO" id="GO:0048731">
    <property type="term" value="P:system development"/>
    <property type="evidence" value="ECO:0007669"/>
    <property type="project" value="UniProtKB-ARBA"/>
</dbReference>
<feature type="compositionally biased region" description="Low complexity" evidence="10">
    <location>
        <begin position="366"/>
        <end position="376"/>
    </location>
</feature>
<dbReference type="GO" id="GO:0007018">
    <property type="term" value="P:microtubule-based movement"/>
    <property type="evidence" value="ECO:0007669"/>
    <property type="project" value="InterPro"/>
</dbReference>
<evidence type="ECO:0000313" key="12">
    <source>
        <dbReference type="Proteomes" id="UP000504632"/>
    </source>
</evidence>
<dbReference type="PROSITE" id="PS50067">
    <property type="entry name" value="KINESIN_MOTOR_2"/>
    <property type="match status" value="1"/>
</dbReference>
<dbReference type="PANTHER" id="PTHR21608:SF8">
    <property type="entry name" value="KINESIN-LIKE PROTEIN KIF26B"/>
    <property type="match status" value="1"/>
</dbReference>
<feature type="compositionally biased region" description="Low complexity" evidence="10">
    <location>
        <begin position="231"/>
        <end position="248"/>
    </location>
</feature>
<dbReference type="SUPFAM" id="SSF52540">
    <property type="entry name" value="P-loop containing nucleoside triphosphate hydrolases"/>
    <property type="match status" value="1"/>
</dbReference>
<feature type="region of interest" description="Disordered" evidence="10">
    <location>
        <begin position="1"/>
        <end position="118"/>
    </location>
</feature>
<feature type="region of interest" description="Disordered" evidence="10">
    <location>
        <begin position="1733"/>
        <end position="1872"/>
    </location>
</feature>
<dbReference type="Proteomes" id="UP000504632">
    <property type="component" value="Chromosome 1"/>
</dbReference>
<dbReference type="CDD" id="cd00106">
    <property type="entry name" value="KISc"/>
    <property type="match status" value="1"/>
</dbReference>
<evidence type="ECO:0000256" key="5">
    <source>
        <dbReference type="ARBA" id="ARBA00022741"/>
    </source>
</evidence>
<feature type="compositionally biased region" description="Polar residues" evidence="10">
    <location>
        <begin position="21"/>
        <end position="33"/>
    </location>
</feature>
<feature type="compositionally biased region" description="Polar residues" evidence="10">
    <location>
        <begin position="1900"/>
        <end position="1909"/>
    </location>
</feature>
<evidence type="ECO:0000256" key="6">
    <source>
        <dbReference type="ARBA" id="ARBA00022840"/>
    </source>
</evidence>
<dbReference type="Gene3D" id="3.40.850.10">
    <property type="entry name" value="Kinesin motor domain"/>
    <property type="match status" value="1"/>
</dbReference>
<keyword evidence="7 9" id="KW-0505">Motor protein</keyword>
<feature type="compositionally biased region" description="Low complexity" evidence="10">
    <location>
        <begin position="1910"/>
        <end position="1921"/>
    </location>
</feature>
<keyword evidence="2" id="KW-0963">Cytoplasm</keyword>
<dbReference type="FunCoup" id="A0A6J2W467">
    <property type="interactions" value="863"/>
</dbReference>
<evidence type="ECO:0000256" key="9">
    <source>
        <dbReference type="PROSITE-ProRule" id="PRU00283"/>
    </source>
</evidence>
<dbReference type="InterPro" id="IPR027640">
    <property type="entry name" value="Kinesin-like_fam"/>
</dbReference>
<dbReference type="OrthoDB" id="8862460at2759"/>
<feature type="compositionally biased region" description="Low complexity" evidence="10">
    <location>
        <begin position="56"/>
        <end position="87"/>
    </location>
</feature>
<dbReference type="PANTHER" id="PTHR21608">
    <property type="entry name" value="KINESIN-LIKE PROTEIN CG14535"/>
    <property type="match status" value="1"/>
</dbReference>
<gene>
    <name evidence="13" type="primary">kif26ba</name>
</gene>
<dbReference type="InParanoid" id="A0A6J2W467"/>
<feature type="region of interest" description="Disordered" evidence="10">
    <location>
        <begin position="210"/>
        <end position="297"/>
    </location>
</feature>
<dbReference type="Pfam" id="PF00225">
    <property type="entry name" value="Kinesin"/>
    <property type="match status" value="1"/>
</dbReference>
<feature type="compositionally biased region" description="Low complexity" evidence="10">
    <location>
        <begin position="1695"/>
        <end position="1715"/>
    </location>
</feature>
<keyword evidence="8" id="KW-0206">Cytoskeleton</keyword>
<dbReference type="PRINTS" id="PR00380">
    <property type="entry name" value="KINESINHEAVY"/>
</dbReference>
<dbReference type="GO" id="GO:0005524">
    <property type="term" value="F:ATP binding"/>
    <property type="evidence" value="ECO:0007669"/>
    <property type="project" value="UniProtKB-UniRule"/>
</dbReference>
<feature type="compositionally biased region" description="Polar residues" evidence="10">
    <location>
        <begin position="1754"/>
        <end position="1764"/>
    </location>
</feature>
<accession>A0A6J2W467</accession>
<keyword evidence="12" id="KW-1185">Reference proteome</keyword>
<feature type="compositionally biased region" description="Gly residues" evidence="10">
    <location>
        <begin position="88"/>
        <end position="111"/>
    </location>
</feature>
<feature type="compositionally biased region" description="Polar residues" evidence="10">
    <location>
        <begin position="1859"/>
        <end position="1868"/>
    </location>
</feature>
<feature type="region of interest" description="Disordered" evidence="10">
    <location>
        <begin position="801"/>
        <end position="838"/>
    </location>
</feature>
<evidence type="ECO:0000256" key="8">
    <source>
        <dbReference type="ARBA" id="ARBA00023212"/>
    </source>
</evidence>
<evidence type="ECO:0000256" key="3">
    <source>
        <dbReference type="ARBA" id="ARBA00022553"/>
    </source>
</evidence>
<dbReference type="Pfam" id="PF23081">
    <property type="entry name" value="HTH_KIF26A_B_1st"/>
    <property type="match status" value="1"/>
</dbReference>
<feature type="compositionally biased region" description="Polar residues" evidence="10">
    <location>
        <begin position="1100"/>
        <end position="1128"/>
    </location>
</feature>
<feature type="binding site" evidence="9">
    <location>
        <begin position="544"/>
        <end position="551"/>
    </location>
    <ligand>
        <name>ATP</name>
        <dbReference type="ChEBI" id="CHEBI:30616"/>
    </ligand>
</feature>
<evidence type="ECO:0000313" key="13">
    <source>
        <dbReference type="RefSeq" id="XP_030638161.1"/>
    </source>
</evidence>
<feature type="compositionally biased region" description="Basic and acidic residues" evidence="10">
    <location>
        <begin position="1439"/>
        <end position="1461"/>
    </location>
</feature>
<feature type="compositionally biased region" description="Low complexity" evidence="10">
    <location>
        <begin position="1008"/>
        <end position="1021"/>
    </location>
</feature>
<name>A0A6J2W467_CHACN</name>
<sequence>MTSLTGNKERSGTRSRKYGMTDSSPTKSASFSPETWYRKAYEESRTGNRLPPEGAGSMPGSSGTPSPGSCTSSPGSFSGSPGTTSPGIGTGSPGSLGGSPGFGTGSPGSGSGSSPSSDRGIWCENCNARLVELKRQALKLLIPGPYSSKDPSFSLLLHDKLQVPNSTRKAWNERDSRCDVCATHLNQLKQEAVHMVLTLEQCDMSPGSPPSLASLVGSRGVVQGPTRDWSHPPASCHSSGSSTSAYHPGYPKHGPKPNSLGVNGGSEKKNGSPSHAGKPSAQAQPHLPGSPNNGNSTILSSVALQAHQYLEGNWSMPRANGVTLYPYQISQMASESNREGLTEAALNRYNSDRPTPYSSPAPSSAPPVTSAPSSGTSAAASFFARAAQKLNLSSKKKKQRPAPSVASDPPLFPTNFSGILQTSPPPAPPCLLRAVNKVKDNPGLGKVKVMLRVCPVTSTDTAESSSFLKVDPRKKQVTIMDPAANTQQNPSQKRGGSNQVPPKMFAFDAAFSHDASQAEVCAGTVAEVIQSVVNGADGCVFCFGHSKLGKSYTMIGKDDSMQNLGIIPCAISWLFKLINERKEKTGARFSVRVSAVEVWGKDENLKDLLSEVATGSLQDGQSPGVFLCEDPICGMQLQNQSELRAPTAEKAAFYLDAALASRYSSKPDYDEEEHRNSHMLFTLHIYQYRMEKTSKGGMSGGRSRLHLIDLGSCVKVLSKTRDSAGGLCLSLSALGNVILALVNGSKHIPYKDSKLTMLLRESLGNMNCRTTMIAHISSSPSNFSETLSTIQIASRVLRMKKKKTKGTYTSSSSGGESSCEEGRMRRPTQLRTIHSRNVVDPEMPLLHLSSDPDDYSSSEQSCDTVIYVGPNGSALSDKELTDNEGPPEFVPIIPSLHKNKADQDKTPLEGAESGKQEKDCLKCNTFAELQERLECIDGSEEITKFPFEEVPASRVAKFEPLPAQGQDIKRSLQFGSPKRISNDQQLEEIREVVEEAEIAQSIIESLTQTSLSSCSLSTSRSVTGGSGAGQLHALQRAKSLHDSRESISGGSISDSKPRPMGSPRLGIASLTKTSEYKPPSSPSQRCKVYTQKGVMPGTPPQSSQNLNKDSGKSSTESLLQAESRTSPVGMSPQVLKRSSSTNSLGSAETLCDDVPQLPLDKKDMKNTTATVTLQQPLEPNGEDELVFTMVEELTISGVMENGRPTSIISFNSDCSVQALASGSRPVSIISSISEDLDCYTSATSITTATISEVNITKFLPFGKAEGEALPHVSRRSSISSWLSEVSTGSEGEQSCHSFVAQQCFGQGEALVEAQLKEVLEEGESEEPSSMSGRKTPDSERALAKTENINGKSTPTKEKIVKMSPTIGKNTITISNIQTLSSSVGFVPFKTSISVHPCVAVKPMVMQDLPAVSSPIHNPSLKDNKSPPIPISSEINFDDPWMKRDSEETKPKELVSETKPEKKVSDSVKSKFVVDRHSSSSGEAACSPDLIKRVVDGCEMVLNASESITPIYTADILRTGSLPRAWHRLNRQDDLDDASLRYTSGEYKNLGVTTSTPCSPRATLERRGSSGRQGLFARQKGIPPLPPVRKSSLDQRNRASPQHSQTLNQHLSFLGSNPDDLGGNGKQRGPSVESSRLFSAKLEQLANRTNSLGRSHGGHYDCHSLERAESLTSVGSKGGVVRDSTMPRTGRSLTRGSVSSPTNGPNGNNNNIPQSPKSNQSKISAVSKLLMASPKARSLSTSSTKTLSFSTKSLPQSVNRSSSLPPNGKSQNQSSWSSQSLSRSRGSGLASKLPLRAVNGRISELLQGSGGSRTGHGRGASDTEERGAAAQGEEKPVVQTLPSPYSKITAPRKPHRCSSGHASDNSSVLSGELPPAMGKTTLFYHSGGSSGYESMIRDSEATGSTSSAQDSMSENSSSVSGRRSLKNSKKRNNTGTQRRRLIPNLTLDTSSPVRKPIISPGVRWVDGPLRPTQRGLAEPFEIKVYEIDDVERLQRRRIAGNKEVVYFSAKLKILEHRQQRISEVRAKYDWLKKELEQTKQYLMLEPEKWTSEFDLKQTFEVDSLEYLEALEFVTERLENRVNFCKAHLMMITCFDITCRRR</sequence>
<feature type="region of interest" description="Disordered" evidence="10">
    <location>
        <begin position="1415"/>
        <end position="1461"/>
    </location>
</feature>
<dbReference type="InterPro" id="IPR001752">
    <property type="entry name" value="Kinesin_motor_dom"/>
</dbReference>
<feature type="region of interest" description="Disordered" evidence="10">
    <location>
        <begin position="392"/>
        <end position="420"/>
    </location>
</feature>
<feature type="region of interest" description="Disordered" evidence="10">
    <location>
        <begin position="1669"/>
        <end position="1721"/>
    </location>
</feature>
<dbReference type="FunFam" id="3.40.850.10:FF:000015">
    <property type="entry name" value="Kinesin family member 26A"/>
    <property type="match status" value="1"/>
</dbReference>
<feature type="compositionally biased region" description="Low complexity" evidence="10">
    <location>
        <begin position="1737"/>
        <end position="1753"/>
    </location>
</feature>
<feature type="compositionally biased region" description="Polar residues" evidence="10">
    <location>
        <begin position="1136"/>
        <end position="1146"/>
    </location>
</feature>
<evidence type="ECO:0000259" key="11">
    <source>
        <dbReference type="PROSITE" id="PS50067"/>
    </source>
</evidence>
<evidence type="ECO:0000256" key="2">
    <source>
        <dbReference type="ARBA" id="ARBA00022490"/>
    </source>
</evidence>
<keyword evidence="5 9" id="KW-0547">Nucleotide-binding</keyword>
<feature type="region of interest" description="Disordered" evidence="10">
    <location>
        <begin position="349"/>
        <end position="376"/>
    </location>
</feature>
<feature type="compositionally biased region" description="Basic and acidic residues" evidence="10">
    <location>
        <begin position="1334"/>
        <end position="1343"/>
    </location>
</feature>
<comment type="subcellular location">
    <subcellularLocation>
        <location evidence="1">Cytoplasm</location>
        <location evidence="1">Cytoskeleton</location>
    </subcellularLocation>
</comment>
<keyword evidence="4" id="KW-0493">Microtubule</keyword>
<feature type="region of interest" description="Disordered" evidence="10">
    <location>
        <begin position="1319"/>
        <end position="1356"/>
    </location>
</feature>
<organism evidence="12 13">
    <name type="scientific">Chanos chanos</name>
    <name type="common">Milkfish</name>
    <name type="synonym">Mugil chanos</name>
    <dbReference type="NCBI Taxonomy" id="29144"/>
    <lineage>
        <taxon>Eukaryota</taxon>
        <taxon>Metazoa</taxon>
        <taxon>Chordata</taxon>
        <taxon>Craniata</taxon>
        <taxon>Vertebrata</taxon>
        <taxon>Euteleostomi</taxon>
        <taxon>Actinopterygii</taxon>
        <taxon>Neopterygii</taxon>
        <taxon>Teleostei</taxon>
        <taxon>Ostariophysi</taxon>
        <taxon>Gonorynchiformes</taxon>
        <taxon>Chanidae</taxon>
        <taxon>Chanos</taxon>
    </lineage>
</organism>
<dbReference type="InterPro" id="IPR057090">
    <property type="entry name" value="HTH_KIF26A_B_1st"/>
</dbReference>
<keyword evidence="3" id="KW-0597">Phosphoprotein</keyword>
<feature type="region of interest" description="Disordered" evidence="10">
    <location>
        <begin position="1893"/>
        <end position="1943"/>
    </location>
</feature>
<dbReference type="GO" id="GO:0008017">
    <property type="term" value="F:microtubule binding"/>
    <property type="evidence" value="ECO:0007669"/>
    <property type="project" value="InterPro"/>
</dbReference>
<dbReference type="InterPro" id="IPR036961">
    <property type="entry name" value="Kinesin_motor_dom_sf"/>
</dbReference>
<dbReference type="CTD" id="569545"/>
<protein>
    <submittedName>
        <fullName evidence="13">Kinesin-like protein KIF26B</fullName>
    </submittedName>
</protein>
<evidence type="ECO:0000256" key="7">
    <source>
        <dbReference type="ARBA" id="ARBA00023175"/>
    </source>
</evidence>
<dbReference type="InterPro" id="IPR027417">
    <property type="entry name" value="P-loop_NTPase"/>
</dbReference>
<evidence type="ECO:0000256" key="1">
    <source>
        <dbReference type="ARBA" id="ARBA00004245"/>
    </source>
</evidence>
<keyword evidence="6 9" id="KW-0067">ATP-binding</keyword>
<feature type="compositionally biased region" description="Basic and acidic residues" evidence="10">
    <location>
        <begin position="1818"/>
        <end position="1835"/>
    </location>
</feature>
<evidence type="ECO:0000256" key="10">
    <source>
        <dbReference type="SAM" id="MobiDB-lite"/>
    </source>
</evidence>
<reference evidence="13" key="1">
    <citation type="submission" date="2025-08" db="UniProtKB">
        <authorList>
            <consortium name="RefSeq"/>
        </authorList>
    </citation>
    <scope>IDENTIFICATION</scope>
</reference>
<feature type="compositionally biased region" description="Low complexity" evidence="10">
    <location>
        <begin position="1766"/>
        <end position="1792"/>
    </location>
</feature>
<dbReference type="RefSeq" id="XP_030638161.1">
    <property type="nucleotide sequence ID" value="XM_030782301.1"/>
</dbReference>
<feature type="compositionally biased region" description="Polar residues" evidence="10">
    <location>
        <begin position="1597"/>
        <end position="1614"/>
    </location>
</feature>
<dbReference type="GeneID" id="115818810"/>
<feature type="compositionally biased region" description="Basic residues" evidence="10">
    <location>
        <begin position="1922"/>
        <end position="1940"/>
    </location>
</feature>
<feature type="region of interest" description="Disordered" evidence="10">
    <location>
        <begin position="1548"/>
        <end position="1634"/>
    </location>
</feature>
<dbReference type="GO" id="GO:0003777">
    <property type="term" value="F:microtubule motor activity"/>
    <property type="evidence" value="ECO:0007669"/>
    <property type="project" value="InterPro"/>
</dbReference>
<dbReference type="SMART" id="SM00129">
    <property type="entry name" value="KISc"/>
    <property type="match status" value="1"/>
</dbReference>
<evidence type="ECO:0000256" key="4">
    <source>
        <dbReference type="ARBA" id="ARBA00022701"/>
    </source>
</evidence>
<feature type="compositionally biased region" description="Gly residues" evidence="10">
    <location>
        <begin position="1807"/>
        <end position="1817"/>
    </location>
</feature>